<comment type="similarity">
    <text evidence="2">Belongs to the ABC transporter superfamily. ABCG family. Eye pigment precursor importer (TC 3.A.1.204) subfamily.</text>
</comment>
<reference evidence="13" key="1">
    <citation type="submission" date="2015-08" db="EMBL/GenBank/DDBJ databases">
        <authorList>
            <person name="Babu N.S."/>
            <person name="Beckwith C.J."/>
            <person name="Beseler K.G."/>
            <person name="Brison A."/>
            <person name="Carone J.V."/>
            <person name="Caskin T.P."/>
            <person name="Diamond M."/>
            <person name="Durham M.E."/>
            <person name="Foxe J.M."/>
            <person name="Go M."/>
            <person name="Henderson B.A."/>
            <person name="Jones I.B."/>
            <person name="McGettigan J.A."/>
            <person name="Micheletti S.J."/>
            <person name="Nasrallah M.E."/>
            <person name="Ortiz D."/>
            <person name="Piller C.R."/>
            <person name="Privatt S.R."/>
            <person name="Schneider S.L."/>
            <person name="Sharp S."/>
            <person name="Smith T.C."/>
            <person name="Stanton J.D."/>
            <person name="Ullery H.E."/>
            <person name="Wilson R.J."/>
            <person name="Serrano M.G."/>
            <person name="Buck G."/>
            <person name="Lee V."/>
            <person name="Wang Y."/>
            <person name="Carvalho R."/>
            <person name="Voegtly L."/>
            <person name="Shi R."/>
            <person name="Duckworth R."/>
            <person name="Johnson A."/>
            <person name="Loviza R."/>
            <person name="Walstead R."/>
            <person name="Shah Z."/>
            <person name="Kiflezghi M."/>
            <person name="Wade K."/>
            <person name="Ball S.L."/>
            <person name="Bradley K.W."/>
            <person name="Asai D.J."/>
            <person name="Bowman C.A."/>
            <person name="Russell D.A."/>
            <person name="Pope W.H."/>
            <person name="Jacobs-Sera D."/>
            <person name="Hendrix R.W."/>
            <person name="Hatfull G.F."/>
        </authorList>
    </citation>
    <scope>NUCLEOTIDE SEQUENCE</scope>
</reference>
<dbReference type="PROSITE" id="PS50222">
    <property type="entry name" value="EF_HAND_2"/>
    <property type="match status" value="1"/>
</dbReference>
<feature type="chain" id="PRO_5008901141" description="ABC transporter domain-containing protein" evidence="10">
    <location>
        <begin position="25"/>
        <end position="685"/>
    </location>
</feature>
<dbReference type="SMART" id="SM00382">
    <property type="entry name" value="AAA"/>
    <property type="match status" value="1"/>
</dbReference>
<evidence type="ECO:0000256" key="1">
    <source>
        <dbReference type="ARBA" id="ARBA00004141"/>
    </source>
</evidence>
<evidence type="ECO:0000313" key="13">
    <source>
        <dbReference type="EMBL" id="JAT68856.1"/>
    </source>
</evidence>
<evidence type="ECO:0008006" key="14">
    <source>
        <dbReference type="Google" id="ProtNLM"/>
    </source>
</evidence>
<dbReference type="SUPFAM" id="SSF47473">
    <property type="entry name" value="EF-hand"/>
    <property type="match status" value="1"/>
</dbReference>
<evidence type="ECO:0000256" key="6">
    <source>
        <dbReference type="ARBA" id="ARBA00022840"/>
    </source>
</evidence>
<feature type="signal peptide" evidence="10">
    <location>
        <begin position="1"/>
        <end position="24"/>
    </location>
</feature>
<comment type="subcellular location">
    <subcellularLocation>
        <location evidence="1">Membrane</location>
        <topology evidence="1">Multi-pass membrane protein</topology>
    </subcellularLocation>
</comment>
<dbReference type="FunFam" id="3.40.50.300:FF:000367">
    <property type="entry name" value="ABC transporter G family member 24"/>
    <property type="match status" value="1"/>
</dbReference>
<evidence type="ECO:0000256" key="9">
    <source>
        <dbReference type="SAM" id="Phobius"/>
    </source>
</evidence>
<evidence type="ECO:0000256" key="4">
    <source>
        <dbReference type="ARBA" id="ARBA00022692"/>
    </source>
</evidence>
<evidence type="ECO:0000256" key="7">
    <source>
        <dbReference type="ARBA" id="ARBA00022989"/>
    </source>
</evidence>
<keyword evidence="4 9" id="KW-0812">Transmembrane</keyword>
<dbReference type="AlphaFoldDB" id="A0A1D1ZPE5"/>
<dbReference type="InterPro" id="IPR003439">
    <property type="entry name" value="ABC_transporter-like_ATP-bd"/>
</dbReference>
<dbReference type="GO" id="GO:0005509">
    <property type="term" value="F:calcium ion binding"/>
    <property type="evidence" value="ECO:0007669"/>
    <property type="project" value="InterPro"/>
</dbReference>
<keyword evidence="6" id="KW-0067">ATP-binding</keyword>
<dbReference type="InterPro" id="IPR003593">
    <property type="entry name" value="AAA+_ATPase"/>
</dbReference>
<accession>A0A1D1ZPE5</accession>
<dbReference type="Pfam" id="PF19055">
    <property type="entry name" value="ABC2_membrane_7"/>
    <property type="match status" value="1"/>
</dbReference>
<keyword evidence="7 9" id="KW-1133">Transmembrane helix</keyword>
<feature type="non-terminal residue" evidence="13">
    <location>
        <position position="685"/>
    </location>
</feature>
<feature type="domain" description="EF-hand" evidence="11">
    <location>
        <begin position="619"/>
        <end position="654"/>
    </location>
</feature>
<dbReference type="EMBL" id="GDKF01009766">
    <property type="protein sequence ID" value="JAT68856.1"/>
    <property type="molecule type" value="Transcribed_RNA"/>
</dbReference>
<keyword evidence="10" id="KW-0732">Signal</keyword>
<protein>
    <recommendedName>
        <fullName evidence="14">ABC transporter domain-containing protein</fullName>
    </recommendedName>
</protein>
<dbReference type="InterPro" id="IPR017871">
    <property type="entry name" value="ABC_transporter-like_CS"/>
</dbReference>
<keyword evidence="8 9" id="KW-0472">Membrane</keyword>
<proteinExistence type="inferred from homology"/>
<evidence type="ECO:0000256" key="10">
    <source>
        <dbReference type="SAM" id="SignalP"/>
    </source>
</evidence>
<dbReference type="InterPro" id="IPR011992">
    <property type="entry name" value="EF-hand-dom_pair"/>
</dbReference>
<dbReference type="GO" id="GO:0005524">
    <property type="term" value="F:ATP binding"/>
    <property type="evidence" value="ECO:0007669"/>
    <property type="project" value="UniProtKB-KW"/>
</dbReference>
<feature type="domain" description="ABC transporter" evidence="12">
    <location>
        <begin position="310"/>
        <end position="552"/>
    </location>
</feature>
<dbReference type="PANTHER" id="PTHR48041">
    <property type="entry name" value="ABC TRANSPORTER G FAMILY MEMBER 28"/>
    <property type="match status" value="1"/>
</dbReference>
<feature type="transmembrane region" description="Helical" evidence="9">
    <location>
        <begin position="235"/>
        <end position="258"/>
    </location>
</feature>
<dbReference type="Gene3D" id="1.10.238.10">
    <property type="entry name" value="EF-hand"/>
    <property type="match status" value="1"/>
</dbReference>
<dbReference type="InterPro" id="IPR050352">
    <property type="entry name" value="ABCG_transporters"/>
</dbReference>
<evidence type="ECO:0000256" key="5">
    <source>
        <dbReference type="ARBA" id="ARBA00022741"/>
    </source>
</evidence>
<dbReference type="InterPro" id="IPR043926">
    <property type="entry name" value="ABCG_dom"/>
</dbReference>
<organism evidence="13">
    <name type="scientific">Auxenochlorella protothecoides</name>
    <name type="common">Green microalga</name>
    <name type="synonym">Chlorella protothecoides</name>
    <dbReference type="NCBI Taxonomy" id="3075"/>
    <lineage>
        <taxon>Eukaryota</taxon>
        <taxon>Viridiplantae</taxon>
        <taxon>Chlorophyta</taxon>
        <taxon>core chlorophytes</taxon>
        <taxon>Trebouxiophyceae</taxon>
        <taxon>Chlorellales</taxon>
        <taxon>Chlorellaceae</taxon>
        <taxon>Auxenochlorella</taxon>
    </lineage>
</organism>
<dbReference type="Gene3D" id="3.40.50.300">
    <property type="entry name" value="P-loop containing nucleotide triphosphate hydrolases"/>
    <property type="match status" value="1"/>
</dbReference>
<dbReference type="Pfam" id="PF00005">
    <property type="entry name" value="ABC_tran"/>
    <property type="match status" value="1"/>
</dbReference>
<sequence>MRSSARTLTATVWLLLSVTLQANAQLANCSAPRPGATAAPGCLCGQDVQQSCGDGLVCSQPTSVALASDAEAGSVPFLCIPCVFGQYCPEGTALPAFRDPGFQTAMKGLECRSGFYCPSPLAQLPCPQGAFCGPGSVAPTTCAMDELLRTSPNMELPQRPTTVYSSVYVDGDTLGGNYCPANSSTPSTQCAGGTYCPSPGLALPCPKGSFCKPGSKDPSPCPFLTSCPPGSSKAALSWTGFILLAGILLGLLAAYCTAEALMRMAQRRQLHTQEARDRLWKLLNPLFAPHHRRGEGSFRAFNSIRPRLHIEFRNLGLELHDGRTILSGVTGRFEHSKVSAVMGPSGAGKTTFLSVLMGQSSSHGKTMGSLRINGRSVGIPDLQSVVGFVPQEDLVHEDLTVRENLVYSARLRLSTSKPRQEQMDIVDDVLDVLQLRHVQHQIVGSVERRGISGGQRKRVSIGLELAAKPSILFMDEPTSGLDATAAADILQALKRMAGLGMNVIAVLHQPRFSIFALFDDIMLLGKGGRLVYLGPSWLAMPYFESLDFELPLHENPADFVMDVISGSVPQRGCDAFHPERLVGLWQTYGLSWVRTQSKLMPLDPTYGSRPPEQLRIDPEQFALLSEQFDAADADGDDALRAGDLQVLLRALGLEPSTLDIQMIMAELAIPRTGLVSKEAFMQYVQ</sequence>
<dbReference type="SUPFAM" id="SSF52540">
    <property type="entry name" value="P-loop containing nucleoside triphosphate hydrolases"/>
    <property type="match status" value="1"/>
</dbReference>
<keyword evidence="3" id="KW-0813">Transport</keyword>
<keyword evidence="5" id="KW-0547">Nucleotide-binding</keyword>
<dbReference type="GO" id="GO:0016020">
    <property type="term" value="C:membrane"/>
    <property type="evidence" value="ECO:0007669"/>
    <property type="project" value="UniProtKB-SubCell"/>
</dbReference>
<dbReference type="InterPro" id="IPR027417">
    <property type="entry name" value="P-loop_NTPase"/>
</dbReference>
<evidence type="ECO:0000256" key="8">
    <source>
        <dbReference type="ARBA" id="ARBA00023136"/>
    </source>
</evidence>
<gene>
    <name evidence="13" type="ORF">g.82293</name>
</gene>
<dbReference type="InterPro" id="IPR002048">
    <property type="entry name" value="EF_hand_dom"/>
</dbReference>
<dbReference type="PROSITE" id="PS50893">
    <property type="entry name" value="ABC_TRANSPORTER_2"/>
    <property type="match status" value="1"/>
</dbReference>
<dbReference type="PROSITE" id="PS00211">
    <property type="entry name" value="ABC_TRANSPORTER_1"/>
    <property type="match status" value="1"/>
</dbReference>
<evidence type="ECO:0000259" key="12">
    <source>
        <dbReference type="PROSITE" id="PS50893"/>
    </source>
</evidence>
<dbReference type="PANTHER" id="PTHR48041:SF91">
    <property type="entry name" value="ABC TRANSPORTER G FAMILY MEMBER 28"/>
    <property type="match status" value="1"/>
</dbReference>
<dbReference type="GO" id="GO:0016887">
    <property type="term" value="F:ATP hydrolysis activity"/>
    <property type="evidence" value="ECO:0007669"/>
    <property type="project" value="InterPro"/>
</dbReference>
<evidence type="ECO:0000259" key="11">
    <source>
        <dbReference type="PROSITE" id="PS50222"/>
    </source>
</evidence>
<dbReference type="CDD" id="cd03213">
    <property type="entry name" value="ABCG_EPDR"/>
    <property type="match status" value="1"/>
</dbReference>
<name>A0A1D1ZPE5_AUXPR</name>
<dbReference type="GO" id="GO:0140359">
    <property type="term" value="F:ABC-type transporter activity"/>
    <property type="evidence" value="ECO:0007669"/>
    <property type="project" value="InterPro"/>
</dbReference>
<evidence type="ECO:0000256" key="2">
    <source>
        <dbReference type="ARBA" id="ARBA00005814"/>
    </source>
</evidence>
<evidence type="ECO:0000256" key="3">
    <source>
        <dbReference type="ARBA" id="ARBA00022448"/>
    </source>
</evidence>